<evidence type="ECO:0000313" key="3">
    <source>
        <dbReference type="EMBL" id="KAJ0969937.1"/>
    </source>
</evidence>
<sequence>MPLITVLVVAATNDGTTLVVLLSPPWLIDGLIAIANNGATLVVLLPSPPLIAVLVAASNDGATLVVLLPSPPLIVVLVVAANDGATLVVLLPSSPPIAYLVDAANDGATLVEPWTEDHNEILLQGALDFRQRTGHPPKLSAMEEFLNTIRPSLPSNVTPQQLHNKLRHIRRRLYSSNKSQSAPLPPRLSKLACLLFNSANSQKNEEKDDDDVDDQSVDDYTVCYPYLLEVLQQYNKDGKIVKMFEIGIEKKLLDVNKLVALESQFKKLAVEELELSLKAIQLDKEILALLLDALERSK</sequence>
<reference evidence="3" key="2">
    <citation type="journal article" date="2022" name="Hortic Res">
        <title>The genome of Dioscorea zingiberensis sheds light on the biosynthesis, origin and evolution of the medicinally important diosgenin saponins.</title>
        <authorList>
            <person name="Li Y."/>
            <person name="Tan C."/>
            <person name="Li Z."/>
            <person name="Guo J."/>
            <person name="Li S."/>
            <person name="Chen X."/>
            <person name="Wang C."/>
            <person name="Dai X."/>
            <person name="Yang H."/>
            <person name="Song W."/>
            <person name="Hou L."/>
            <person name="Xu J."/>
            <person name="Tong Z."/>
            <person name="Xu A."/>
            <person name="Yuan X."/>
            <person name="Wang W."/>
            <person name="Yang Q."/>
            <person name="Chen L."/>
            <person name="Sun Z."/>
            <person name="Wang K."/>
            <person name="Pan B."/>
            <person name="Chen J."/>
            <person name="Bao Y."/>
            <person name="Liu F."/>
            <person name="Qi X."/>
            <person name="Gang D.R."/>
            <person name="Wen J."/>
            <person name="Li J."/>
        </authorList>
    </citation>
    <scope>NUCLEOTIDE SEQUENCE</scope>
    <source>
        <strain evidence="3">Dzin_1.0</strain>
    </source>
</reference>
<accession>A0A9D5CB62</accession>
<evidence type="ECO:0000259" key="2">
    <source>
        <dbReference type="Pfam" id="PF04504"/>
    </source>
</evidence>
<name>A0A9D5CB62_9LILI</name>
<proteinExistence type="inferred from homology"/>
<dbReference type="InterPro" id="IPR053932">
    <property type="entry name" value="GeBP-like_DBD"/>
</dbReference>
<evidence type="ECO:0000256" key="1">
    <source>
        <dbReference type="ARBA" id="ARBA00010820"/>
    </source>
</evidence>
<dbReference type="InterPro" id="IPR007592">
    <property type="entry name" value="GEBP"/>
</dbReference>
<dbReference type="GO" id="GO:0006355">
    <property type="term" value="P:regulation of DNA-templated transcription"/>
    <property type="evidence" value="ECO:0007669"/>
    <property type="project" value="InterPro"/>
</dbReference>
<dbReference type="AlphaFoldDB" id="A0A9D5CB62"/>
<feature type="domain" description="Glabrous enhancer-binding protein-like DBD" evidence="2">
    <location>
        <begin position="114"/>
        <end position="177"/>
    </location>
</feature>
<protein>
    <recommendedName>
        <fullName evidence="2">Glabrous enhancer-binding protein-like DBD domain-containing protein</fullName>
    </recommendedName>
</protein>
<dbReference type="PANTHER" id="PTHR31662">
    <property type="entry name" value="BNAANNG10740D PROTEIN-RELATED"/>
    <property type="match status" value="1"/>
</dbReference>
<dbReference type="EMBL" id="JAGGNH010000006">
    <property type="protein sequence ID" value="KAJ0969937.1"/>
    <property type="molecule type" value="Genomic_DNA"/>
</dbReference>
<comment type="similarity">
    <text evidence="1">Belongs to the GeBP family.</text>
</comment>
<dbReference type="PANTHER" id="PTHR31662:SF28">
    <property type="entry name" value="MYB_SANT-LIKE DOMAIN-CONTAINING PROTEIN"/>
    <property type="match status" value="1"/>
</dbReference>
<dbReference type="OrthoDB" id="661680at2759"/>
<reference evidence="3" key="1">
    <citation type="submission" date="2021-03" db="EMBL/GenBank/DDBJ databases">
        <authorList>
            <person name="Li Z."/>
            <person name="Yang C."/>
        </authorList>
    </citation>
    <scope>NUCLEOTIDE SEQUENCE</scope>
    <source>
        <strain evidence="3">Dzin_1.0</strain>
        <tissue evidence="3">Leaf</tissue>
    </source>
</reference>
<evidence type="ECO:0000313" key="4">
    <source>
        <dbReference type="Proteomes" id="UP001085076"/>
    </source>
</evidence>
<gene>
    <name evidence="3" type="ORF">J5N97_022814</name>
</gene>
<dbReference type="GO" id="GO:0005634">
    <property type="term" value="C:nucleus"/>
    <property type="evidence" value="ECO:0007669"/>
    <property type="project" value="TreeGrafter"/>
</dbReference>
<keyword evidence="4" id="KW-1185">Reference proteome</keyword>
<comment type="caution">
    <text evidence="3">The sequence shown here is derived from an EMBL/GenBank/DDBJ whole genome shotgun (WGS) entry which is preliminary data.</text>
</comment>
<dbReference type="Pfam" id="PF04504">
    <property type="entry name" value="GeBP-like_DBD"/>
    <property type="match status" value="1"/>
</dbReference>
<dbReference type="Proteomes" id="UP001085076">
    <property type="component" value="Miscellaneous, Linkage group lg06"/>
</dbReference>
<organism evidence="3 4">
    <name type="scientific">Dioscorea zingiberensis</name>
    <dbReference type="NCBI Taxonomy" id="325984"/>
    <lineage>
        <taxon>Eukaryota</taxon>
        <taxon>Viridiplantae</taxon>
        <taxon>Streptophyta</taxon>
        <taxon>Embryophyta</taxon>
        <taxon>Tracheophyta</taxon>
        <taxon>Spermatophyta</taxon>
        <taxon>Magnoliopsida</taxon>
        <taxon>Liliopsida</taxon>
        <taxon>Dioscoreales</taxon>
        <taxon>Dioscoreaceae</taxon>
        <taxon>Dioscorea</taxon>
    </lineage>
</organism>